<dbReference type="EMBL" id="OC919539">
    <property type="protein sequence ID" value="CAD7651505.1"/>
    <property type="molecule type" value="Genomic_DNA"/>
</dbReference>
<dbReference type="SMART" id="SM00355">
    <property type="entry name" value="ZnF_C2H2"/>
    <property type="match status" value="3"/>
</dbReference>
<evidence type="ECO:0000313" key="8">
    <source>
        <dbReference type="Proteomes" id="UP000728032"/>
    </source>
</evidence>
<feature type="domain" description="C2H2-type" evidence="6">
    <location>
        <begin position="92"/>
        <end position="121"/>
    </location>
</feature>
<dbReference type="GO" id="GO:0031519">
    <property type="term" value="C:PcG protein complex"/>
    <property type="evidence" value="ECO:0007669"/>
    <property type="project" value="TreeGrafter"/>
</dbReference>
<proteinExistence type="predicted"/>
<name>A0A7R9M115_9ACAR</name>
<evidence type="ECO:0000256" key="4">
    <source>
        <dbReference type="ARBA" id="ARBA00022833"/>
    </source>
</evidence>
<dbReference type="Proteomes" id="UP000728032">
    <property type="component" value="Unassembled WGS sequence"/>
</dbReference>
<dbReference type="GO" id="GO:0000978">
    <property type="term" value="F:RNA polymerase II cis-regulatory region sequence-specific DNA binding"/>
    <property type="evidence" value="ECO:0007669"/>
    <property type="project" value="TreeGrafter"/>
</dbReference>
<gene>
    <name evidence="7" type="ORF">ONB1V03_LOCUS8333</name>
</gene>
<evidence type="ECO:0000256" key="1">
    <source>
        <dbReference type="ARBA" id="ARBA00022723"/>
    </source>
</evidence>
<evidence type="ECO:0000259" key="6">
    <source>
        <dbReference type="PROSITE" id="PS50157"/>
    </source>
</evidence>
<evidence type="ECO:0000256" key="5">
    <source>
        <dbReference type="PROSITE-ProRule" id="PRU00042"/>
    </source>
</evidence>
<evidence type="ECO:0000256" key="2">
    <source>
        <dbReference type="ARBA" id="ARBA00022737"/>
    </source>
</evidence>
<evidence type="ECO:0000256" key="3">
    <source>
        <dbReference type="ARBA" id="ARBA00022771"/>
    </source>
</evidence>
<dbReference type="GO" id="GO:0000981">
    <property type="term" value="F:DNA-binding transcription factor activity, RNA polymerase II-specific"/>
    <property type="evidence" value="ECO:0007669"/>
    <property type="project" value="TreeGrafter"/>
</dbReference>
<keyword evidence="4" id="KW-0862">Zinc</keyword>
<sequence>MNQMCDLRRGRGRPRKFDKSGQVFICDWMGCDKKFNQRNERPFRCNWPDCDKRFKQSSNLNKHRLVHTGEKPYFCDFPQCLKKFSQSREKPFKCHFNGCGKLFDQSCNLNKHYLTHIGHKPYTCDYPDCGEKFSQSSNLSKHYRSKHSSIPSTHSVTNSAGDDDSSQFIKCDVNNCDVILSQPTNPFIGHKTKFTNETNEAMKDTHVNSGDHQSQHRKRETSIAAIALVNELEAAAAHRLCPTNRFTFETLPLSLNLS</sequence>
<dbReference type="FunFam" id="3.30.160.60:FF:000446">
    <property type="entry name" value="Zinc finger protein"/>
    <property type="match status" value="1"/>
</dbReference>
<dbReference type="PROSITE" id="PS00028">
    <property type="entry name" value="ZINC_FINGER_C2H2_1"/>
    <property type="match status" value="3"/>
</dbReference>
<keyword evidence="8" id="KW-1185">Reference proteome</keyword>
<keyword evidence="1" id="KW-0479">Metal-binding</keyword>
<dbReference type="GO" id="GO:0000785">
    <property type="term" value="C:chromatin"/>
    <property type="evidence" value="ECO:0007669"/>
    <property type="project" value="TreeGrafter"/>
</dbReference>
<organism evidence="7">
    <name type="scientific">Oppiella nova</name>
    <dbReference type="NCBI Taxonomy" id="334625"/>
    <lineage>
        <taxon>Eukaryota</taxon>
        <taxon>Metazoa</taxon>
        <taxon>Ecdysozoa</taxon>
        <taxon>Arthropoda</taxon>
        <taxon>Chelicerata</taxon>
        <taxon>Arachnida</taxon>
        <taxon>Acari</taxon>
        <taxon>Acariformes</taxon>
        <taxon>Sarcoptiformes</taxon>
        <taxon>Oribatida</taxon>
        <taxon>Brachypylina</taxon>
        <taxon>Oppioidea</taxon>
        <taxon>Oppiidae</taxon>
        <taxon>Oppiella</taxon>
    </lineage>
</organism>
<dbReference type="PROSITE" id="PS50157">
    <property type="entry name" value="ZINC_FINGER_C2H2_2"/>
    <property type="match status" value="3"/>
</dbReference>
<dbReference type="SUPFAM" id="SSF57667">
    <property type="entry name" value="beta-beta-alpha zinc fingers"/>
    <property type="match status" value="2"/>
</dbReference>
<evidence type="ECO:0000313" key="7">
    <source>
        <dbReference type="EMBL" id="CAD7651505.1"/>
    </source>
</evidence>
<dbReference type="FunFam" id="3.30.160.60:FF:000125">
    <property type="entry name" value="Putative zinc finger protein 143"/>
    <property type="match status" value="2"/>
</dbReference>
<reference evidence="7" key="1">
    <citation type="submission" date="2020-11" db="EMBL/GenBank/DDBJ databases">
        <authorList>
            <person name="Tran Van P."/>
        </authorList>
    </citation>
    <scope>NUCLEOTIDE SEQUENCE</scope>
</reference>
<dbReference type="Gene3D" id="3.30.160.60">
    <property type="entry name" value="Classic Zinc Finger"/>
    <property type="match status" value="4"/>
</dbReference>
<feature type="domain" description="C2H2-type" evidence="6">
    <location>
        <begin position="122"/>
        <end position="152"/>
    </location>
</feature>
<feature type="domain" description="C2H2-type" evidence="6">
    <location>
        <begin position="43"/>
        <end position="72"/>
    </location>
</feature>
<dbReference type="AlphaFoldDB" id="A0A7R9M115"/>
<dbReference type="OrthoDB" id="6500421at2759"/>
<keyword evidence="3 5" id="KW-0863">Zinc-finger</keyword>
<dbReference type="InterPro" id="IPR013087">
    <property type="entry name" value="Znf_C2H2_type"/>
</dbReference>
<dbReference type="EMBL" id="CAJPVJ010004714">
    <property type="protein sequence ID" value="CAG2168849.1"/>
    <property type="molecule type" value="Genomic_DNA"/>
</dbReference>
<dbReference type="PANTHER" id="PTHR14003:SF19">
    <property type="entry name" value="YY2 TRANSCRIPTION FACTOR"/>
    <property type="match status" value="1"/>
</dbReference>
<dbReference type="InterPro" id="IPR036236">
    <property type="entry name" value="Znf_C2H2_sf"/>
</dbReference>
<dbReference type="PANTHER" id="PTHR14003">
    <property type="entry name" value="TRANSCRIPTIONAL REPRESSOR PROTEIN YY"/>
    <property type="match status" value="1"/>
</dbReference>
<dbReference type="GO" id="GO:0005667">
    <property type="term" value="C:transcription regulator complex"/>
    <property type="evidence" value="ECO:0007669"/>
    <property type="project" value="TreeGrafter"/>
</dbReference>
<accession>A0A7R9M115</accession>
<keyword evidence="2" id="KW-0677">Repeat</keyword>
<protein>
    <recommendedName>
        <fullName evidence="6">C2H2-type domain-containing protein</fullName>
    </recommendedName>
</protein>
<dbReference type="GO" id="GO:0008270">
    <property type="term" value="F:zinc ion binding"/>
    <property type="evidence" value="ECO:0007669"/>
    <property type="project" value="UniProtKB-KW"/>
</dbReference>
<dbReference type="Pfam" id="PF00096">
    <property type="entry name" value="zf-C2H2"/>
    <property type="match status" value="3"/>
</dbReference>